<dbReference type="GO" id="GO:0004674">
    <property type="term" value="F:protein serine/threonine kinase activity"/>
    <property type="evidence" value="ECO:0007669"/>
    <property type="project" value="TreeGrafter"/>
</dbReference>
<reference evidence="2" key="1">
    <citation type="journal article" date="2023" name="Mol. Ecol. Resour.">
        <title>Chromosome-level genome assembly of a triploid poplar Populus alba 'Berolinensis'.</title>
        <authorList>
            <person name="Chen S."/>
            <person name="Yu Y."/>
            <person name="Wang X."/>
            <person name="Wang S."/>
            <person name="Zhang T."/>
            <person name="Zhou Y."/>
            <person name="He R."/>
            <person name="Meng N."/>
            <person name="Wang Y."/>
            <person name="Liu W."/>
            <person name="Liu Z."/>
            <person name="Liu J."/>
            <person name="Guo Q."/>
            <person name="Huang H."/>
            <person name="Sederoff R.R."/>
            <person name="Wang G."/>
            <person name="Qu G."/>
            <person name="Chen S."/>
        </authorList>
    </citation>
    <scope>NUCLEOTIDE SEQUENCE</scope>
    <source>
        <strain evidence="2">SC-2020</strain>
    </source>
</reference>
<comment type="caution">
    <text evidence="2">The sequence shown here is derived from an EMBL/GenBank/DDBJ whole genome shotgun (WGS) entry which is preliminary data.</text>
</comment>
<dbReference type="Gene3D" id="1.10.510.10">
    <property type="entry name" value="Transferase(Phosphotransferase) domain 1"/>
    <property type="match status" value="1"/>
</dbReference>
<dbReference type="PROSITE" id="PS50011">
    <property type="entry name" value="PROTEIN_KINASE_DOM"/>
    <property type="match status" value="1"/>
</dbReference>
<accession>A0AAD6M9W9</accession>
<feature type="domain" description="Protein kinase" evidence="1">
    <location>
        <begin position="1"/>
        <end position="120"/>
    </location>
</feature>
<dbReference type="Pfam" id="PF00069">
    <property type="entry name" value="Pkinase"/>
    <property type="match status" value="1"/>
</dbReference>
<keyword evidence="3" id="KW-1185">Reference proteome</keyword>
<dbReference type="PANTHER" id="PTHR24359">
    <property type="entry name" value="SERINE/THREONINE-PROTEIN KINASE SBK1"/>
    <property type="match status" value="1"/>
</dbReference>
<name>A0AAD6M9W9_9ROSI</name>
<dbReference type="GO" id="GO:0005524">
    <property type="term" value="F:ATP binding"/>
    <property type="evidence" value="ECO:0007669"/>
    <property type="project" value="InterPro"/>
</dbReference>
<evidence type="ECO:0000313" key="3">
    <source>
        <dbReference type="Proteomes" id="UP001164929"/>
    </source>
</evidence>
<proteinExistence type="predicted"/>
<protein>
    <submittedName>
        <fullName evidence="2">ATP binding protein</fullName>
    </submittedName>
</protein>
<organism evidence="2 3">
    <name type="scientific">Populus alba x Populus x berolinensis</name>
    <dbReference type="NCBI Taxonomy" id="444605"/>
    <lineage>
        <taxon>Eukaryota</taxon>
        <taxon>Viridiplantae</taxon>
        <taxon>Streptophyta</taxon>
        <taxon>Embryophyta</taxon>
        <taxon>Tracheophyta</taxon>
        <taxon>Spermatophyta</taxon>
        <taxon>Magnoliopsida</taxon>
        <taxon>eudicotyledons</taxon>
        <taxon>Gunneridae</taxon>
        <taxon>Pentapetalae</taxon>
        <taxon>rosids</taxon>
        <taxon>fabids</taxon>
        <taxon>Malpighiales</taxon>
        <taxon>Salicaceae</taxon>
        <taxon>Saliceae</taxon>
        <taxon>Populus</taxon>
    </lineage>
</organism>
<dbReference type="SUPFAM" id="SSF56112">
    <property type="entry name" value="Protein kinase-like (PK-like)"/>
    <property type="match status" value="1"/>
</dbReference>
<dbReference type="AlphaFoldDB" id="A0AAD6M9W9"/>
<dbReference type="Proteomes" id="UP001164929">
    <property type="component" value="Chromosome 10"/>
</dbReference>
<evidence type="ECO:0000313" key="2">
    <source>
        <dbReference type="EMBL" id="KAJ6981643.1"/>
    </source>
</evidence>
<dbReference type="InterPro" id="IPR000719">
    <property type="entry name" value="Prot_kinase_dom"/>
</dbReference>
<evidence type="ECO:0000259" key="1">
    <source>
        <dbReference type="PROSITE" id="PS50011"/>
    </source>
</evidence>
<dbReference type="PANTHER" id="PTHR24359:SF1">
    <property type="entry name" value="INHIBITOR OF NUCLEAR FACTOR KAPPA-B KINASE EPSILON SUBUNIT HOMOLOG 1-RELATED"/>
    <property type="match status" value="1"/>
</dbReference>
<dbReference type="EMBL" id="JAQIZT010000010">
    <property type="protein sequence ID" value="KAJ6981643.1"/>
    <property type="molecule type" value="Genomic_DNA"/>
</dbReference>
<sequence length="127" mass="14108">MDCKPPDVCVGTPRWMAPEKVDIWSYGCLLLELLTLQVPYSGLPELHIHELLQSGKRPPLTDELEALGSIDEHLVTQSGSDLEGAEAESETLRFLADLFCQCTKENPADRPTASDIYKLLLARTNIN</sequence>
<gene>
    <name evidence="2" type="ORF">NC653_024903</name>
</gene>
<dbReference type="InterPro" id="IPR011009">
    <property type="entry name" value="Kinase-like_dom_sf"/>
</dbReference>